<dbReference type="Gene3D" id="3.40.980.10">
    <property type="entry name" value="MoaB/Mog-like domain"/>
    <property type="match status" value="1"/>
</dbReference>
<evidence type="ECO:0000256" key="5">
    <source>
        <dbReference type="ARBA" id="ARBA00047317"/>
    </source>
</evidence>
<evidence type="ECO:0000256" key="6">
    <source>
        <dbReference type="RuleBase" id="RU365090"/>
    </source>
</evidence>
<evidence type="ECO:0000313" key="8">
    <source>
        <dbReference type="EMBL" id="RVV99276.1"/>
    </source>
</evidence>
<keyword evidence="6" id="KW-0500">Molybdenum</keyword>
<dbReference type="InterPro" id="IPR036688">
    <property type="entry name" value="MoeA_C_domain_IV_sf"/>
</dbReference>
<dbReference type="GO" id="GO:0006777">
    <property type="term" value="P:Mo-molybdopterin cofactor biosynthetic process"/>
    <property type="evidence" value="ECO:0007669"/>
    <property type="project" value="UniProtKB-UniRule"/>
</dbReference>
<keyword evidence="6" id="KW-0460">Magnesium</keyword>
<dbReference type="SUPFAM" id="SSF53218">
    <property type="entry name" value="Molybdenum cofactor biosynthesis proteins"/>
    <property type="match status" value="1"/>
</dbReference>
<keyword evidence="6" id="KW-0479">Metal-binding</keyword>
<dbReference type="EC" id="2.10.1.1" evidence="6"/>
<dbReference type="CDD" id="cd00887">
    <property type="entry name" value="MoeA"/>
    <property type="match status" value="1"/>
</dbReference>
<feature type="domain" description="MoaB/Mog" evidence="7">
    <location>
        <begin position="173"/>
        <end position="310"/>
    </location>
</feature>
<organism evidence="8 9">
    <name type="scientific">Mesobaculum littorinae</name>
    <dbReference type="NCBI Taxonomy" id="2486419"/>
    <lineage>
        <taxon>Bacteria</taxon>
        <taxon>Pseudomonadati</taxon>
        <taxon>Pseudomonadota</taxon>
        <taxon>Alphaproteobacteria</taxon>
        <taxon>Rhodobacterales</taxon>
        <taxon>Roseobacteraceae</taxon>
        <taxon>Mesobaculum</taxon>
    </lineage>
</organism>
<dbReference type="Pfam" id="PF03454">
    <property type="entry name" value="MoeA_C"/>
    <property type="match status" value="1"/>
</dbReference>
<dbReference type="InterPro" id="IPR001453">
    <property type="entry name" value="MoaB/Mog_dom"/>
</dbReference>
<evidence type="ECO:0000256" key="3">
    <source>
        <dbReference type="ARBA" id="ARBA00010763"/>
    </source>
</evidence>
<dbReference type="Pfam" id="PF03453">
    <property type="entry name" value="MoeA_N"/>
    <property type="match status" value="1"/>
</dbReference>
<comment type="pathway">
    <text evidence="2 6">Cofactor biosynthesis; molybdopterin biosynthesis.</text>
</comment>
<dbReference type="Gene3D" id="2.40.340.10">
    <property type="entry name" value="MoeA, C-terminal, domain IV"/>
    <property type="match status" value="1"/>
</dbReference>
<dbReference type="InterPro" id="IPR036135">
    <property type="entry name" value="MoeA_linker/N_sf"/>
</dbReference>
<dbReference type="InterPro" id="IPR005110">
    <property type="entry name" value="MoeA_linker/N"/>
</dbReference>
<comment type="function">
    <text evidence="1 6">Catalyzes the insertion of molybdate into adenylated molybdopterin with the concomitant release of AMP.</text>
</comment>
<dbReference type="GO" id="GO:0005829">
    <property type="term" value="C:cytosol"/>
    <property type="evidence" value="ECO:0007669"/>
    <property type="project" value="TreeGrafter"/>
</dbReference>
<dbReference type="GO" id="GO:0061599">
    <property type="term" value="F:molybdopterin molybdotransferase activity"/>
    <property type="evidence" value="ECO:0007669"/>
    <property type="project" value="UniProtKB-UniRule"/>
</dbReference>
<comment type="caution">
    <text evidence="8">The sequence shown here is derived from an EMBL/GenBank/DDBJ whole genome shotgun (WGS) entry which is preliminary data.</text>
</comment>
<comment type="similarity">
    <text evidence="3 6">Belongs to the MoeA family.</text>
</comment>
<evidence type="ECO:0000313" key="9">
    <source>
        <dbReference type="Proteomes" id="UP000285908"/>
    </source>
</evidence>
<dbReference type="OrthoDB" id="9804758at2"/>
<dbReference type="EMBL" id="RQXX01000001">
    <property type="protein sequence ID" value="RVV99276.1"/>
    <property type="molecule type" value="Genomic_DNA"/>
</dbReference>
<dbReference type="InterPro" id="IPR038987">
    <property type="entry name" value="MoeA-like"/>
</dbReference>
<dbReference type="SUPFAM" id="SSF63882">
    <property type="entry name" value="MoeA N-terminal region -like"/>
    <property type="match status" value="1"/>
</dbReference>
<evidence type="ECO:0000256" key="2">
    <source>
        <dbReference type="ARBA" id="ARBA00005046"/>
    </source>
</evidence>
<gene>
    <name evidence="8" type="ORF">EKE94_00835</name>
</gene>
<dbReference type="InterPro" id="IPR036425">
    <property type="entry name" value="MoaB/Mog-like_dom_sf"/>
</dbReference>
<dbReference type="PANTHER" id="PTHR10192:SF5">
    <property type="entry name" value="GEPHYRIN"/>
    <property type="match status" value="1"/>
</dbReference>
<comment type="catalytic activity">
    <reaction evidence="5">
        <text>adenylyl-molybdopterin + molybdate = Mo-molybdopterin + AMP + H(+)</text>
        <dbReference type="Rhea" id="RHEA:35047"/>
        <dbReference type="ChEBI" id="CHEBI:15378"/>
        <dbReference type="ChEBI" id="CHEBI:36264"/>
        <dbReference type="ChEBI" id="CHEBI:62727"/>
        <dbReference type="ChEBI" id="CHEBI:71302"/>
        <dbReference type="ChEBI" id="CHEBI:456215"/>
        <dbReference type="EC" id="2.10.1.1"/>
    </reaction>
</comment>
<dbReference type="InterPro" id="IPR005111">
    <property type="entry name" value="MoeA_C_domain_IV"/>
</dbReference>
<dbReference type="GO" id="GO:0046872">
    <property type="term" value="F:metal ion binding"/>
    <property type="evidence" value="ECO:0007669"/>
    <property type="project" value="UniProtKB-UniRule"/>
</dbReference>
<dbReference type="UniPathway" id="UPA00344"/>
<dbReference type="Gene3D" id="2.170.190.11">
    <property type="entry name" value="Molybdopterin biosynthesis moea protein, domain 3"/>
    <property type="match status" value="1"/>
</dbReference>
<protein>
    <recommendedName>
        <fullName evidence="6">Molybdopterin molybdenumtransferase</fullName>
        <ecNumber evidence="6">2.10.1.1</ecNumber>
    </recommendedName>
</protein>
<dbReference type="RefSeq" id="WP_127904717.1">
    <property type="nucleotide sequence ID" value="NZ_RQXX01000001.1"/>
</dbReference>
<evidence type="ECO:0000259" key="7">
    <source>
        <dbReference type="SMART" id="SM00852"/>
    </source>
</evidence>
<dbReference type="PANTHER" id="PTHR10192">
    <property type="entry name" value="MOLYBDOPTERIN BIOSYNTHESIS PROTEIN"/>
    <property type="match status" value="1"/>
</dbReference>
<dbReference type="Proteomes" id="UP000285908">
    <property type="component" value="Unassembled WGS sequence"/>
</dbReference>
<comment type="cofactor">
    <cofactor evidence="6">
        <name>Mg(2+)</name>
        <dbReference type="ChEBI" id="CHEBI:18420"/>
    </cofactor>
</comment>
<accession>A0A438AKZ7</accession>
<evidence type="ECO:0000256" key="1">
    <source>
        <dbReference type="ARBA" id="ARBA00002901"/>
    </source>
</evidence>
<sequence>MISVSDALEKILALVAPTGTESVPLREARGRVMAAPHVAAYDQPPFSASAMDGYAVIGSEAREGARFRAIGESAAGHGHAGAVAAGEAVRIFTGAPMPRGADRVIIQEDVARDGDIITVTAPQESGPHVRPAAADFAKGAEAFPRRRLGPADLALLAAMDADRLVLHRRPEVALIATGDELVMPGTSRRPGQIAASNSFGLAAMVEAAGGIARLLPIARDDIDALAQSFELARGADLIVTIGGASVGDHDLVGRAAALGGMEQAFYKVAMRPGKPLMAGRLGTAAMIGLPGNPVSAMVCGHVFLRPALDALLGLPAGPAPRRTAPLACDLPANGPREHYLRARLGIDGITPFPTQDSSLLSVLAEADALLVRPVGDPARRVGETVDYLPLGGPGGG</sequence>
<keyword evidence="9" id="KW-1185">Reference proteome</keyword>
<dbReference type="Gene3D" id="3.90.105.10">
    <property type="entry name" value="Molybdopterin biosynthesis moea protein, domain 2"/>
    <property type="match status" value="1"/>
</dbReference>
<reference evidence="8 9" key="1">
    <citation type="submission" date="2018-11" db="EMBL/GenBank/DDBJ databases">
        <title>Mesobaculum littorinae gen. nov., sp. nov., isolated from Littorina scabra that represents a novel genus of the order Rhodobacteraceae.</title>
        <authorList>
            <person name="Li F."/>
        </authorList>
    </citation>
    <scope>NUCLEOTIDE SEQUENCE [LARGE SCALE GENOMIC DNA]</scope>
    <source>
        <strain evidence="8 9">M0103</strain>
    </source>
</reference>
<keyword evidence="6 8" id="KW-0808">Transferase</keyword>
<dbReference type="AlphaFoldDB" id="A0A438AKZ7"/>
<proteinExistence type="inferred from homology"/>
<dbReference type="Pfam" id="PF00994">
    <property type="entry name" value="MoCF_biosynth"/>
    <property type="match status" value="1"/>
</dbReference>
<evidence type="ECO:0000256" key="4">
    <source>
        <dbReference type="ARBA" id="ARBA00023150"/>
    </source>
</evidence>
<keyword evidence="4 6" id="KW-0501">Molybdenum cofactor biosynthesis</keyword>
<dbReference type="SUPFAM" id="SSF63867">
    <property type="entry name" value="MoeA C-terminal domain-like"/>
    <property type="match status" value="1"/>
</dbReference>
<name>A0A438AKZ7_9RHOB</name>
<dbReference type="SMART" id="SM00852">
    <property type="entry name" value="MoCF_biosynth"/>
    <property type="match status" value="1"/>
</dbReference>